<evidence type="ECO:0000313" key="2">
    <source>
        <dbReference type="Proteomes" id="UP001057402"/>
    </source>
</evidence>
<evidence type="ECO:0000313" key="1">
    <source>
        <dbReference type="EMBL" id="KAI4371651.1"/>
    </source>
</evidence>
<accession>A0ACB9R066</accession>
<dbReference type="EMBL" id="CM042883">
    <property type="protein sequence ID" value="KAI4371651.1"/>
    <property type="molecule type" value="Genomic_DNA"/>
</dbReference>
<organism evidence="1 2">
    <name type="scientific">Melastoma candidum</name>
    <dbReference type="NCBI Taxonomy" id="119954"/>
    <lineage>
        <taxon>Eukaryota</taxon>
        <taxon>Viridiplantae</taxon>
        <taxon>Streptophyta</taxon>
        <taxon>Embryophyta</taxon>
        <taxon>Tracheophyta</taxon>
        <taxon>Spermatophyta</taxon>
        <taxon>Magnoliopsida</taxon>
        <taxon>eudicotyledons</taxon>
        <taxon>Gunneridae</taxon>
        <taxon>Pentapetalae</taxon>
        <taxon>rosids</taxon>
        <taxon>malvids</taxon>
        <taxon>Myrtales</taxon>
        <taxon>Melastomataceae</taxon>
        <taxon>Melastomatoideae</taxon>
        <taxon>Melastomateae</taxon>
        <taxon>Melastoma</taxon>
    </lineage>
</organism>
<dbReference type="Proteomes" id="UP001057402">
    <property type="component" value="Chromosome 4"/>
</dbReference>
<proteinExistence type="predicted"/>
<sequence>MALLSRQFAYAKIEAEDPEEIKHRKAQFLIWKTLEKADAISRTRRGSFLRVRLCRLKVKIGKRLKKPRKRAAAMFAAARVALLKRITHQVKYLESLIC</sequence>
<protein>
    <submittedName>
        <fullName evidence="1">Uncharacterized protein</fullName>
    </submittedName>
</protein>
<reference evidence="2" key="1">
    <citation type="journal article" date="2023" name="Front. Plant Sci.">
        <title>Chromosomal-level genome assembly of Melastoma candidum provides insights into trichome evolution.</title>
        <authorList>
            <person name="Zhong Y."/>
            <person name="Wu W."/>
            <person name="Sun C."/>
            <person name="Zou P."/>
            <person name="Liu Y."/>
            <person name="Dai S."/>
            <person name="Zhou R."/>
        </authorList>
    </citation>
    <scope>NUCLEOTIDE SEQUENCE [LARGE SCALE GENOMIC DNA]</scope>
</reference>
<comment type="caution">
    <text evidence="1">The sequence shown here is derived from an EMBL/GenBank/DDBJ whole genome shotgun (WGS) entry which is preliminary data.</text>
</comment>
<keyword evidence="2" id="KW-1185">Reference proteome</keyword>
<gene>
    <name evidence="1" type="ORF">MLD38_009978</name>
</gene>
<name>A0ACB9R066_9MYRT</name>